<feature type="non-terminal residue" evidence="1">
    <location>
        <position position="1"/>
    </location>
</feature>
<dbReference type="EMBL" id="LAZR01038207">
    <property type="protein sequence ID" value="KKL20160.1"/>
    <property type="molecule type" value="Genomic_DNA"/>
</dbReference>
<protein>
    <submittedName>
        <fullName evidence="1">Uncharacterized protein</fullName>
    </submittedName>
</protein>
<organism evidence="1">
    <name type="scientific">marine sediment metagenome</name>
    <dbReference type="NCBI Taxonomy" id="412755"/>
    <lineage>
        <taxon>unclassified sequences</taxon>
        <taxon>metagenomes</taxon>
        <taxon>ecological metagenomes</taxon>
    </lineage>
</organism>
<reference evidence="1" key="1">
    <citation type="journal article" date="2015" name="Nature">
        <title>Complex archaea that bridge the gap between prokaryotes and eukaryotes.</title>
        <authorList>
            <person name="Spang A."/>
            <person name="Saw J.H."/>
            <person name="Jorgensen S.L."/>
            <person name="Zaremba-Niedzwiedzka K."/>
            <person name="Martijn J."/>
            <person name="Lind A.E."/>
            <person name="van Eijk R."/>
            <person name="Schleper C."/>
            <person name="Guy L."/>
            <person name="Ettema T.J."/>
        </authorList>
    </citation>
    <scope>NUCLEOTIDE SEQUENCE</scope>
</reference>
<evidence type="ECO:0000313" key="1">
    <source>
        <dbReference type="EMBL" id="KKL20160.1"/>
    </source>
</evidence>
<accession>A0A0F9BEI5</accession>
<dbReference type="AlphaFoldDB" id="A0A0F9BEI5"/>
<sequence>NFPITAEGLLSLISDTGAIQGLNPATAGEESWASYVRNVSGVLSSSELESLVQLTKNRGGEDVDILLFPSAQINQLTNIATTTLRFNTDQARTKAQKKALDLGFTVYYHGGRMIIEDKDLRPDRIYAGASSMMKKFEAIPLSLAEDEAGTWTRVSGTGGVADAVSGLLRWYHQIGLLQRSAWGLASGLTVPASFTDVPATI</sequence>
<proteinExistence type="predicted"/>
<name>A0A0F9BEI5_9ZZZZ</name>
<gene>
    <name evidence="1" type="ORF">LCGC14_2458260</name>
</gene>
<comment type="caution">
    <text evidence="1">The sequence shown here is derived from an EMBL/GenBank/DDBJ whole genome shotgun (WGS) entry which is preliminary data.</text>
</comment>